<evidence type="ECO:0000256" key="1">
    <source>
        <dbReference type="SAM" id="MobiDB-lite"/>
    </source>
</evidence>
<evidence type="ECO:0000313" key="2">
    <source>
        <dbReference type="EMBL" id="KJA13859.1"/>
    </source>
</evidence>
<dbReference type="Proteomes" id="UP000054270">
    <property type="component" value="Unassembled WGS sequence"/>
</dbReference>
<dbReference type="EMBL" id="KN817709">
    <property type="protein sequence ID" value="KJA13859.1"/>
    <property type="molecule type" value="Genomic_DNA"/>
</dbReference>
<proteinExistence type="predicted"/>
<gene>
    <name evidence="2" type="ORF">HYPSUDRAFT_484538</name>
</gene>
<reference evidence="3" key="1">
    <citation type="submission" date="2014-04" db="EMBL/GenBank/DDBJ databases">
        <title>Evolutionary Origins and Diversification of the Mycorrhizal Mutualists.</title>
        <authorList>
            <consortium name="DOE Joint Genome Institute"/>
            <consortium name="Mycorrhizal Genomics Consortium"/>
            <person name="Kohler A."/>
            <person name="Kuo A."/>
            <person name="Nagy L.G."/>
            <person name="Floudas D."/>
            <person name="Copeland A."/>
            <person name="Barry K.W."/>
            <person name="Cichocki N."/>
            <person name="Veneault-Fourrey C."/>
            <person name="LaButti K."/>
            <person name="Lindquist E.A."/>
            <person name="Lipzen A."/>
            <person name="Lundell T."/>
            <person name="Morin E."/>
            <person name="Murat C."/>
            <person name="Riley R."/>
            <person name="Ohm R."/>
            <person name="Sun H."/>
            <person name="Tunlid A."/>
            <person name="Henrissat B."/>
            <person name="Grigoriev I.V."/>
            <person name="Hibbett D.S."/>
            <person name="Martin F."/>
        </authorList>
    </citation>
    <scope>NUCLEOTIDE SEQUENCE [LARGE SCALE GENOMIC DNA]</scope>
    <source>
        <strain evidence="3">FD-334 SS-4</strain>
    </source>
</reference>
<keyword evidence="3" id="KW-1185">Reference proteome</keyword>
<name>A0A0D2N3N8_HYPSF</name>
<organism evidence="2 3">
    <name type="scientific">Hypholoma sublateritium (strain FD-334 SS-4)</name>
    <dbReference type="NCBI Taxonomy" id="945553"/>
    <lineage>
        <taxon>Eukaryota</taxon>
        <taxon>Fungi</taxon>
        <taxon>Dikarya</taxon>
        <taxon>Basidiomycota</taxon>
        <taxon>Agaricomycotina</taxon>
        <taxon>Agaricomycetes</taxon>
        <taxon>Agaricomycetidae</taxon>
        <taxon>Agaricales</taxon>
        <taxon>Agaricineae</taxon>
        <taxon>Strophariaceae</taxon>
        <taxon>Hypholoma</taxon>
    </lineage>
</organism>
<protein>
    <submittedName>
        <fullName evidence="2">Uncharacterized protein</fullName>
    </submittedName>
</protein>
<feature type="compositionally biased region" description="Polar residues" evidence="1">
    <location>
        <begin position="66"/>
        <end position="78"/>
    </location>
</feature>
<feature type="region of interest" description="Disordered" evidence="1">
    <location>
        <begin position="66"/>
        <end position="91"/>
    </location>
</feature>
<evidence type="ECO:0000313" key="3">
    <source>
        <dbReference type="Proteomes" id="UP000054270"/>
    </source>
</evidence>
<sequence>MSEITFSQHTNSVESMEPIVHSQNQAPLGEYVTSNGHQDVPIPGLDEAILNPKLLSGESSRNSIISEKQQGHLESTGQSEKESLKSKVIFI</sequence>
<dbReference type="AlphaFoldDB" id="A0A0D2N3N8"/>
<accession>A0A0D2N3N8</accession>